<keyword evidence="2" id="KW-1185">Reference proteome</keyword>
<reference evidence="1 2" key="1">
    <citation type="submission" date="2007-06" db="EMBL/GenBank/DDBJ databases">
        <authorList>
            <person name="Shimkets L."/>
            <person name="Ferriera S."/>
            <person name="Johnson J."/>
            <person name="Kravitz S."/>
            <person name="Beeson K."/>
            <person name="Sutton G."/>
            <person name="Rogers Y.-H."/>
            <person name="Friedman R."/>
            <person name="Frazier M."/>
            <person name="Venter J.C."/>
        </authorList>
    </citation>
    <scope>NUCLEOTIDE SEQUENCE [LARGE SCALE GENOMIC DNA]</scope>
    <source>
        <strain evidence="1 2">SIR-1</strain>
    </source>
</reference>
<dbReference type="AlphaFoldDB" id="A6GA95"/>
<protein>
    <submittedName>
        <fullName evidence="1">Uncharacterized protein</fullName>
    </submittedName>
</protein>
<dbReference type="Proteomes" id="UP000005801">
    <property type="component" value="Unassembled WGS sequence"/>
</dbReference>
<dbReference type="RefSeq" id="WP_006973637.1">
    <property type="nucleotide sequence ID" value="NZ_ABCS01000050.1"/>
</dbReference>
<accession>A6GA95</accession>
<evidence type="ECO:0000313" key="2">
    <source>
        <dbReference type="Proteomes" id="UP000005801"/>
    </source>
</evidence>
<gene>
    <name evidence="1" type="ORF">PPSIR1_26648</name>
</gene>
<name>A6GA95_9BACT</name>
<comment type="caution">
    <text evidence="1">The sequence shown here is derived from an EMBL/GenBank/DDBJ whole genome shotgun (WGS) entry which is preliminary data.</text>
</comment>
<evidence type="ECO:0000313" key="1">
    <source>
        <dbReference type="EMBL" id="EDM77197.1"/>
    </source>
</evidence>
<sequence length="128" mass="13498">MDDAIQALLAGQPMPDGIEVEGAADWERTDLAKGIVFVHAPWSAPALAQFARLRRGLTELGWRGRLVVLDTDALGVDAFCALFDRPPRGVGEAAYLRDAAVVATSLGPAGMDAIFHEARADTALTGPS</sequence>
<dbReference type="EMBL" id="ABCS01000050">
    <property type="protein sequence ID" value="EDM77197.1"/>
    <property type="molecule type" value="Genomic_DNA"/>
</dbReference>
<proteinExistence type="predicted"/>
<organism evidence="1 2">
    <name type="scientific">Plesiocystis pacifica SIR-1</name>
    <dbReference type="NCBI Taxonomy" id="391625"/>
    <lineage>
        <taxon>Bacteria</taxon>
        <taxon>Pseudomonadati</taxon>
        <taxon>Myxococcota</taxon>
        <taxon>Polyangia</taxon>
        <taxon>Nannocystales</taxon>
        <taxon>Nannocystaceae</taxon>
        <taxon>Plesiocystis</taxon>
    </lineage>
</organism>
<dbReference type="STRING" id="391625.PPSIR1_26648"/>
<dbReference type="OrthoDB" id="290924at2"/>